<comment type="subcellular location">
    <subcellularLocation>
        <location evidence="1">Golgi apparatus membrane</location>
        <topology evidence="1">Peripheral membrane protein</topology>
        <orientation evidence="1">Cytoplasmic side</orientation>
    </subcellularLocation>
</comment>
<evidence type="ECO:0000313" key="6">
    <source>
        <dbReference type="Proteomes" id="UP000095210"/>
    </source>
</evidence>
<dbReference type="EMBL" id="CP014859">
    <property type="protein sequence ID" value="AOS61930.1"/>
    <property type="molecule type" value="Genomic_DNA"/>
</dbReference>
<dbReference type="Pfam" id="PF05719">
    <property type="entry name" value="GPP34"/>
    <property type="match status" value="1"/>
</dbReference>
<dbReference type="GO" id="GO:0070273">
    <property type="term" value="F:phosphatidylinositol-4-phosphate binding"/>
    <property type="evidence" value="ECO:0007669"/>
    <property type="project" value="InterPro"/>
</dbReference>
<protein>
    <submittedName>
        <fullName evidence="5">Phosphoprotein</fullName>
    </submittedName>
</protein>
<keyword evidence="3" id="KW-0446">Lipid-binding</keyword>
<organism evidence="5 6">
    <name type="scientific">Actinoalloteichus hymeniacidonis</name>
    <dbReference type="NCBI Taxonomy" id="340345"/>
    <lineage>
        <taxon>Bacteria</taxon>
        <taxon>Bacillati</taxon>
        <taxon>Actinomycetota</taxon>
        <taxon>Actinomycetes</taxon>
        <taxon>Pseudonocardiales</taxon>
        <taxon>Pseudonocardiaceae</taxon>
        <taxon>Actinoalloteichus</taxon>
    </lineage>
</organism>
<evidence type="ECO:0000256" key="1">
    <source>
        <dbReference type="ARBA" id="ARBA00004255"/>
    </source>
</evidence>
<dbReference type="InterPro" id="IPR038261">
    <property type="entry name" value="GPP34-like_sf"/>
</dbReference>
<dbReference type="GO" id="GO:0005737">
    <property type="term" value="C:cytoplasm"/>
    <property type="evidence" value="ECO:0007669"/>
    <property type="project" value="UniProtKB-ARBA"/>
</dbReference>
<evidence type="ECO:0000313" key="5">
    <source>
        <dbReference type="EMBL" id="AOS61930.1"/>
    </source>
</evidence>
<evidence type="ECO:0000256" key="3">
    <source>
        <dbReference type="ARBA" id="ARBA00023121"/>
    </source>
</evidence>
<keyword evidence="4" id="KW-0472">Membrane</keyword>
<name>A0AAC9HMF4_9PSEU</name>
<keyword evidence="6" id="KW-1185">Reference proteome</keyword>
<dbReference type="GO" id="GO:0012505">
    <property type="term" value="C:endomembrane system"/>
    <property type="evidence" value="ECO:0007669"/>
    <property type="project" value="UniProtKB-ARBA"/>
</dbReference>
<dbReference type="Proteomes" id="UP000095210">
    <property type="component" value="Chromosome"/>
</dbReference>
<evidence type="ECO:0000256" key="4">
    <source>
        <dbReference type="ARBA" id="ARBA00023136"/>
    </source>
</evidence>
<proteinExistence type="predicted"/>
<dbReference type="InterPro" id="IPR008628">
    <property type="entry name" value="GPP34-like"/>
</dbReference>
<evidence type="ECO:0000256" key="2">
    <source>
        <dbReference type="ARBA" id="ARBA00023034"/>
    </source>
</evidence>
<reference evidence="6" key="1">
    <citation type="submission" date="2016-03" db="EMBL/GenBank/DDBJ databases">
        <title>Complete genome sequence of the type strain Actinoalloteichus hymeniacidonis DSM 45092.</title>
        <authorList>
            <person name="Schaffert L."/>
            <person name="Albersmeier A."/>
            <person name="Winkler A."/>
            <person name="Kalinowski J."/>
            <person name="Zotchev S."/>
            <person name="Ruckert C."/>
        </authorList>
    </citation>
    <scope>NUCLEOTIDE SEQUENCE [LARGE SCALE GENOMIC DNA]</scope>
    <source>
        <strain evidence="6">HPA177(T) (DSM 45092(T))</strain>
    </source>
</reference>
<keyword evidence="2" id="KW-0333">Golgi apparatus</keyword>
<sequence>MTWTLPQRMFLLSYDLDRSKLDSESVLVRGQLMRAAAVAQLTIDGLLVDDDGKAVRNTVEPPADAFLAEVLDHVSAKPRKWFALVDRHWHTSENTVRDQLAESGAITIHRSRTLGVFPTTQIILDNTAPVAALRETVRNVVLLGQDPTTVALPEVVLAVLAVEGDVCCVFTRKERREHKRTIAGLTEYVDEVLPGLRRALVLSMAARRAGAA</sequence>
<accession>A0AAC9HMF4</accession>
<dbReference type="KEGG" id="ahm:TL08_05515"/>
<dbReference type="RefSeq" id="WP_069847066.1">
    <property type="nucleotide sequence ID" value="NZ_CP014859.1"/>
</dbReference>
<dbReference type="AlphaFoldDB" id="A0AAC9HMF4"/>
<gene>
    <name evidence="5" type="ORF">TL08_05515</name>
</gene>
<dbReference type="Gene3D" id="1.10.3630.10">
    <property type="entry name" value="yeast vps74-n-term truncation variant domain like"/>
    <property type="match status" value="1"/>
</dbReference>